<dbReference type="SUPFAM" id="SSF51735">
    <property type="entry name" value="NAD(P)-binding Rossmann-fold domains"/>
    <property type="match status" value="1"/>
</dbReference>
<dbReference type="OrthoDB" id="9787435at2"/>
<dbReference type="SMART" id="SM00829">
    <property type="entry name" value="PKS_ER"/>
    <property type="match status" value="1"/>
</dbReference>
<dbReference type="GO" id="GO:0006633">
    <property type="term" value="P:fatty acid biosynthetic process"/>
    <property type="evidence" value="ECO:0007669"/>
    <property type="project" value="UniProtKB-KW"/>
</dbReference>
<keyword evidence="7" id="KW-0443">Lipid metabolism</keyword>
<dbReference type="EMBL" id="QEYD01000008">
    <property type="protein sequence ID" value="PWE27999.1"/>
    <property type="molecule type" value="Genomic_DNA"/>
</dbReference>
<evidence type="ECO:0000259" key="11">
    <source>
        <dbReference type="SMART" id="SM00829"/>
    </source>
</evidence>
<keyword evidence="4" id="KW-0521">NADP</keyword>
<evidence type="ECO:0000256" key="9">
    <source>
        <dbReference type="ARBA" id="ARBA00038963"/>
    </source>
</evidence>
<evidence type="ECO:0000313" key="13">
    <source>
        <dbReference type="Proteomes" id="UP000244940"/>
    </source>
</evidence>
<dbReference type="SUPFAM" id="SSF50129">
    <property type="entry name" value="GroES-like"/>
    <property type="match status" value="1"/>
</dbReference>
<evidence type="ECO:0000256" key="10">
    <source>
        <dbReference type="ARBA" id="ARBA00048843"/>
    </source>
</evidence>
<keyword evidence="6" id="KW-0560">Oxidoreductase</keyword>
<evidence type="ECO:0000256" key="8">
    <source>
        <dbReference type="ARBA" id="ARBA00023160"/>
    </source>
</evidence>
<dbReference type="GO" id="GO:0141148">
    <property type="term" value="F:enoyl-[acyl-carrier-protein] reductase (NADPH) activity"/>
    <property type="evidence" value="ECO:0007669"/>
    <property type="project" value="UniProtKB-EC"/>
</dbReference>
<dbReference type="EC" id="1.3.1.104" evidence="9"/>
<evidence type="ECO:0000256" key="5">
    <source>
        <dbReference type="ARBA" id="ARBA00022946"/>
    </source>
</evidence>
<dbReference type="InterPro" id="IPR051034">
    <property type="entry name" value="Mito_Enoyl-ACP_Reductase"/>
</dbReference>
<dbReference type="RefSeq" id="WP_109533995.1">
    <property type="nucleotide sequence ID" value="NZ_QEYD01000008.1"/>
</dbReference>
<dbReference type="PANTHER" id="PTHR43981:SF2">
    <property type="entry name" value="ENOYL-[ACYL-CARRIER-PROTEIN] REDUCTASE, MITOCHONDRIAL"/>
    <property type="match status" value="1"/>
</dbReference>
<dbReference type="Gene3D" id="3.40.50.720">
    <property type="entry name" value="NAD(P)-binding Rossmann-like Domain"/>
    <property type="match status" value="1"/>
</dbReference>
<keyword evidence="5" id="KW-0809">Transit peptide</keyword>
<dbReference type="Pfam" id="PF08240">
    <property type="entry name" value="ADH_N"/>
    <property type="match status" value="1"/>
</dbReference>
<comment type="catalytic activity">
    <reaction evidence="10">
        <text>a 2,3-saturated acyl-[ACP] + NADP(+) = a (2E)-enoyl-[ACP] + NADPH + H(+)</text>
        <dbReference type="Rhea" id="RHEA:22564"/>
        <dbReference type="Rhea" id="RHEA-COMP:9925"/>
        <dbReference type="Rhea" id="RHEA-COMP:9926"/>
        <dbReference type="ChEBI" id="CHEBI:15378"/>
        <dbReference type="ChEBI" id="CHEBI:57783"/>
        <dbReference type="ChEBI" id="CHEBI:58349"/>
        <dbReference type="ChEBI" id="CHEBI:78784"/>
        <dbReference type="ChEBI" id="CHEBI:78785"/>
        <dbReference type="EC" id="1.3.1.104"/>
    </reaction>
</comment>
<keyword evidence="2" id="KW-0444">Lipid biosynthesis</keyword>
<dbReference type="InterPro" id="IPR020843">
    <property type="entry name" value="ER"/>
</dbReference>
<dbReference type="Proteomes" id="UP000244940">
    <property type="component" value="Unassembled WGS sequence"/>
</dbReference>
<comment type="caution">
    <text evidence="12">The sequence shown here is derived from an EMBL/GenBank/DDBJ whole genome shotgun (WGS) entry which is preliminary data.</text>
</comment>
<accession>A0A2U2C822</accession>
<keyword evidence="3" id="KW-0276">Fatty acid metabolism</keyword>
<organism evidence="12 13">
    <name type="scientific">Pararhodobacter marinus</name>
    <dbReference type="NCBI Taxonomy" id="2184063"/>
    <lineage>
        <taxon>Bacteria</taxon>
        <taxon>Pseudomonadati</taxon>
        <taxon>Pseudomonadota</taxon>
        <taxon>Alphaproteobacteria</taxon>
        <taxon>Rhodobacterales</taxon>
        <taxon>Paracoccaceae</taxon>
        <taxon>Pararhodobacter</taxon>
    </lineage>
</organism>
<evidence type="ECO:0000313" key="12">
    <source>
        <dbReference type="EMBL" id="PWE27999.1"/>
    </source>
</evidence>
<dbReference type="InterPro" id="IPR011032">
    <property type="entry name" value="GroES-like_sf"/>
</dbReference>
<gene>
    <name evidence="12" type="ORF">C4N9_14215</name>
</gene>
<evidence type="ECO:0000256" key="4">
    <source>
        <dbReference type="ARBA" id="ARBA00022857"/>
    </source>
</evidence>
<feature type="domain" description="Enoyl reductase (ER)" evidence="11">
    <location>
        <begin position="26"/>
        <end position="338"/>
    </location>
</feature>
<dbReference type="GeneID" id="94366047"/>
<dbReference type="Gene3D" id="3.90.180.10">
    <property type="entry name" value="Medium-chain alcohol dehydrogenases, catalytic domain"/>
    <property type="match status" value="1"/>
</dbReference>
<dbReference type="InterPro" id="IPR036291">
    <property type="entry name" value="NAD(P)-bd_dom_sf"/>
</dbReference>
<evidence type="ECO:0000256" key="2">
    <source>
        <dbReference type="ARBA" id="ARBA00022516"/>
    </source>
</evidence>
<comment type="similarity">
    <text evidence="1">Belongs to the zinc-containing alcohol dehydrogenase family. Quinone oxidoreductase subfamily.</text>
</comment>
<dbReference type="AlphaFoldDB" id="A0A2U2C822"/>
<keyword evidence="8" id="KW-0275">Fatty acid biosynthesis</keyword>
<proteinExistence type="inferred from homology"/>
<dbReference type="PANTHER" id="PTHR43981">
    <property type="entry name" value="ENOYL-[ACYL-CARRIER-PROTEIN] REDUCTASE, MITOCHONDRIAL"/>
    <property type="match status" value="1"/>
</dbReference>
<name>A0A2U2C822_9RHOB</name>
<dbReference type="InterPro" id="IPR013154">
    <property type="entry name" value="ADH-like_N"/>
</dbReference>
<evidence type="ECO:0000256" key="1">
    <source>
        <dbReference type="ARBA" id="ARBA00010371"/>
    </source>
</evidence>
<evidence type="ECO:0000256" key="6">
    <source>
        <dbReference type="ARBA" id="ARBA00023002"/>
    </source>
</evidence>
<evidence type="ECO:0000256" key="3">
    <source>
        <dbReference type="ARBA" id="ARBA00022832"/>
    </source>
</evidence>
<evidence type="ECO:0000256" key="7">
    <source>
        <dbReference type="ARBA" id="ARBA00023098"/>
    </source>
</evidence>
<keyword evidence="13" id="KW-1185">Reference proteome</keyword>
<reference evidence="12 13" key="1">
    <citation type="submission" date="2018-05" db="EMBL/GenBank/DDBJ databases">
        <title>Pararhodobacter marina sp. nov., isolated from deep-sea water of the Indian Ocean.</title>
        <authorList>
            <person name="Lai Q.Sr."/>
            <person name="Liu X."/>
            <person name="Shao Z."/>
        </authorList>
    </citation>
    <scope>NUCLEOTIDE SEQUENCE [LARGE SCALE GENOMIC DNA]</scope>
    <source>
        <strain evidence="12 13">CIC4N-9</strain>
    </source>
</reference>
<sequence>MAQVTQALALREGGFARGPRPQVPEDLHAHLELREVTLPELGAGQVLVEVILSPVNPSDFFYLQGAYGQPRQQGQAAGFEGCGRVIAAGGAAGEKLIGQRVAFLGSLSGAWAKHAVAEAALCIPLHDAVSDVDGAALIVNPLTAVALVDRAREGGDAFILNAAASQLGRLMLGLARDEGLKPVAVIRRPGEEDALRAAGATEVLVSSAPDFMDQAGAAIKALKPRVLLDAVGDQATADLFFAMPARAAWVIYGKMSDEAPSLGQMGQFIFMGKTVEGFWLSRVLPALSPERAAAAIAQVQKRFARGDWQTRVAEEIPLDTALDRILPAYARSAGKVMIRP</sequence>
<protein>
    <recommendedName>
        <fullName evidence="9">enoyl-[acyl-carrier-protein] reductase</fullName>
        <ecNumber evidence="9">1.3.1.104</ecNumber>
    </recommendedName>
</protein>